<dbReference type="KEGG" id="qsa:O6P43_006989"/>
<dbReference type="InterPro" id="IPR002110">
    <property type="entry name" value="Ankyrin_rpt"/>
</dbReference>
<dbReference type="PANTHER" id="PTHR24177:SF103">
    <property type="entry name" value="PGG DOMAIN-CONTAINING PROTEIN"/>
    <property type="match status" value="1"/>
</dbReference>
<evidence type="ECO:0000256" key="3">
    <source>
        <dbReference type="SAM" id="MobiDB-lite"/>
    </source>
</evidence>
<dbReference type="GO" id="GO:0005886">
    <property type="term" value="C:plasma membrane"/>
    <property type="evidence" value="ECO:0007669"/>
    <property type="project" value="UniProtKB-SubCell"/>
</dbReference>
<keyword evidence="2" id="KW-0040">ANK repeat</keyword>
<dbReference type="InterPro" id="IPR026961">
    <property type="entry name" value="PGG_dom"/>
</dbReference>
<gene>
    <name evidence="6" type="ORF">O6P43_006989</name>
</gene>
<proteinExistence type="predicted"/>
<evidence type="ECO:0000256" key="4">
    <source>
        <dbReference type="SAM" id="Phobius"/>
    </source>
</evidence>
<dbReference type="Pfam" id="PF14223">
    <property type="entry name" value="Retrotran_gag_2"/>
    <property type="match status" value="1"/>
</dbReference>
<evidence type="ECO:0000256" key="2">
    <source>
        <dbReference type="PROSITE-ProRule" id="PRU00023"/>
    </source>
</evidence>
<dbReference type="Pfam" id="PF13962">
    <property type="entry name" value="PGG"/>
    <property type="match status" value="1"/>
</dbReference>
<dbReference type="PANTHER" id="PTHR24177">
    <property type="entry name" value="CASKIN"/>
    <property type="match status" value="1"/>
</dbReference>
<dbReference type="SMART" id="SM00248">
    <property type="entry name" value="ANK"/>
    <property type="match status" value="6"/>
</dbReference>
<keyword evidence="4" id="KW-0812">Transmembrane</keyword>
<dbReference type="SUPFAM" id="SSF48403">
    <property type="entry name" value="Ankyrin repeat"/>
    <property type="match status" value="2"/>
</dbReference>
<dbReference type="InterPro" id="IPR036770">
    <property type="entry name" value="Ankyrin_rpt-contain_sf"/>
</dbReference>
<comment type="caution">
    <text evidence="6">The sequence shown here is derived from an EMBL/GenBank/DDBJ whole genome shotgun (WGS) entry which is preliminary data.</text>
</comment>
<dbReference type="AlphaFoldDB" id="A0AAD7VIN6"/>
<feature type="transmembrane region" description="Helical" evidence="4">
    <location>
        <begin position="735"/>
        <end position="759"/>
    </location>
</feature>
<feature type="transmembrane region" description="Helical" evidence="4">
    <location>
        <begin position="771"/>
        <end position="793"/>
    </location>
</feature>
<comment type="subcellular location">
    <subcellularLocation>
        <location evidence="1">Cell membrane</location>
        <topology evidence="1">Peripheral membrane protein</topology>
        <orientation evidence="1">Cytoplasmic side</orientation>
    </subcellularLocation>
</comment>
<dbReference type="PROSITE" id="PS50088">
    <property type="entry name" value="ANK_REPEAT"/>
    <property type="match status" value="1"/>
</dbReference>
<feature type="region of interest" description="Disordered" evidence="3">
    <location>
        <begin position="362"/>
        <end position="381"/>
    </location>
</feature>
<dbReference type="Gene3D" id="1.25.40.20">
    <property type="entry name" value="Ankyrin repeat-containing domain"/>
    <property type="match status" value="2"/>
</dbReference>
<evidence type="ECO:0000256" key="1">
    <source>
        <dbReference type="ARBA" id="ARBA00004413"/>
    </source>
</evidence>
<protein>
    <submittedName>
        <fullName evidence="6">Ankyrin repeat-containing protein</fullName>
    </submittedName>
</protein>
<feature type="repeat" description="ANK" evidence="2">
    <location>
        <begin position="91"/>
        <end position="127"/>
    </location>
</feature>
<feature type="domain" description="PGG" evidence="5">
    <location>
        <begin position="647"/>
        <end position="759"/>
    </location>
</feature>
<keyword evidence="4" id="KW-0472">Membrane</keyword>
<sequence>MDPNLVVDSLYPSDIKQTLSDYALRSEWEAVIKLYVEESLSHTSDITLAKDTALHVAVTDGNYDVVEQLVGAITHFGLDNAKKALLIKNEQGNTPLHLAASVGSVQICRCIVEVDIGTSLLLDSRNKEGETPIFVAALNSHKDAFLFLHTKYPNERSDHCRRSKGGESILHCTIQREYFDLAFHIIHLYKELINQVDENGVTPLYVLASNPSVFRSGNHLQWWANIIYRCINVDPLKVDLTWKMGTIKDEKKNNFMENYRTCFGIFQILFFFFQVVTWGKLISTNDAVKDTENPVAVGGQEFQTPEYQDFPENYATCYQLLGFFATAFGLTSIRKIKGQNKWSLQIMEKLLHQNKMYSFTDDGSKPMASPTEDQGETNPYNVKNPQAIPGGYQGETNPYNFKNPQDIVKLEWFEGNNFKRWQKKLHFLLSELNVAYVLITPKPVATENETNTEIHTRMKWEQDDYCCKGRICNSMPDTLFDMYHEKATAKEVWDALEDTYSTGDQFKMSPLLEAAKNGVTEMVDRILYLFPMSIRETTADKNILHVAVENRQPRIFKILKEKKLLTKLIHTVDNKKNTVLHLAAMLSEHKPWQIPGAALQMQWEIKWYELVKSSVPRHFLFQKNINGKNPGEIFTDAHKELVKEGGEWLKSTSESCSVVAALIATVAFATSSTVPGGTQENTGRPNLEGQPAFNIFAVTSLVALCFSVTALIMFLSILTSRHQPKDFHKDLPWKLLVGLSSLFLSIASILIAFCAGHFFVLKDNTLRQAAFPLYAVTCLPVTFYAAAQFPLYFDLLKANFKKVPRPSIKIVDL</sequence>
<dbReference type="Pfam" id="PF12796">
    <property type="entry name" value="Ank_2"/>
    <property type="match status" value="1"/>
</dbReference>
<dbReference type="EMBL" id="JARAOO010000003">
    <property type="protein sequence ID" value="KAJ7977346.1"/>
    <property type="molecule type" value="Genomic_DNA"/>
</dbReference>
<evidence type="ECO:0000259" key="5">
    <source>
        <dbReference type="Pfam" id="PF13962"/>
    </source>
</evidence>
<organism evidence="6 7">
    <name type="scientific">Quillaja saponaria</name>
    <name type="common">Soap bark tree</name>
    <dbReference type="NCBI Taxonomy" id="32244"/>
    <lineage>
        <taxon>Eukaryota</taxon>
        <taxon>Viridiplantae</taxon>
        <taxon>Streptophyta</taxon>
        <taxon>Embryophyta</taxon>
        <taxon>Tracheophyta</taxon>
        <taxon>Spermatophyta</taxon>
        <taxon>Magnoliopsida</taxon>
        <taxon>eudicotyledons</taxon>
        <taxon>Gunneridae</taxon>
        <taxon>Pentapetalae</taxon>
        <taxon>rosids</taxon>
        <taxon>fabids</taxon>
        <taxon>Fabales</taxon>
        <taxon>Quillajaceae</taxon>
        <taxon>Quillaja</taxon>
    </lineage>
</organism>
<keyword evidence="7" id="KW-1185">Reference proteome</keyword>
<reference evidence="6" key="1">
    <citation type="journal article" date="2023" name="Science">
        <title>Elucidation of the pathway for biosynthesis of saponin adjuvants from the soapbark tree.</title>
        <authorList>
            <person name="Reed J."/>
            <person name="Orme A."/>
            <person name="El-Demerdash A."/>
            <person name="Owen C."/>
            <person name="Martin L.B.B."/>
            <person name="Misra R.C."/>
            <person name="Kikuchi S."/>
            <person name="Rejzek M."/>
            <person name="Martin A.C."/>
            <person name="Harkess A."/>
            <person name="Leebens-Mack J."/>
            <person name="Louveau T."/>
            <person name="Stephenson M.J."/>
            <person name="Osbourn A."/>
        </authorList>
    </citation>
    <scope>NUCLEOTIDE SEQUENCE</scope>
    <source>
        <strain evidence="6">S10</strain>
    </source>
</reference>
<evidence type="ECO:0000313" key="7">
    <source>
        <dbReference type="Proteomes" id="UP001163823"/>
    </source>
</evidence>
<dbReference type="PROSITE" id="PS50297">
    <property type="entry name" value="ANK_REP_REGION"/>
    <property type="match status" value="1"/>
</dbReference>
<keyword evidence="4" id="KW-1133">Transmembrane helix</keyword>
<accession>A0AAD7VIN6</accession>
<dbReference type="Proteomes" id="UP001163823">
    <property type="component" value="Chromosome 3"/>
</dbReference>
<feature type="transmembrane region" description="Helical" evidence="4">
    <location>
        <begin position="695"/>
        <end position="715"/>
    </location>
</feature>
<name>A0AAD7VIN6_QUISA</name>
<evidence type="ECO:0000313" key="6">
    <source>
        <dbReference type="EMBL" id="KAJ7977346.1"/>
    </source>
</evidence>